<evidence type="ECO:0000256" key="9">
    <source>
        <dbReference type="ARBA" id="ARBA00038929"/>
    </source>
</evidence>
<evidence type="ECO:0000256" key="4">
    <source>
        <dbReference type="ARBA" id="ARBA00022729"/>
    </source>
</evidence>
<name>G8BZA5_TETPH</name>
<dbReference type="GO" id="GO:0004338">
    <property type="term" value="F:glucan exo-1,3-beta-glucosidase activity"/>
    <property type="evidence" value="ECO:0007669"/>
    <property type="project" value="UniProtKB-EC"/>
</dbReference>
<dbReference type="Pfam" id="PF00150">
    <property type="entry name" value="Cellulase"/>
    <property type="match status" value="1"/>
</dbReference>
<dbReference type="AlphaFoldDB" id="G8BZA5"/>
<dbReference type="PROSITE" id="PS00659">
    <property type="entry name" value="GLYCOSYL_HYDROL_F5"/>
    <property type="match status" value="1"/>
</dbReference>
<reference evidence="13 14" key="1">
    <citation type="journal article" date="2011" name="Proc. Natl. Acad. Sci. U.S.A.">
        <title>Evolutionary erosion of yeast sex chromosomes by mating-type switching accidents.</title>
        <authorList>
            <person name="Gordon J.L."/>
            <person name="Armisen D."/>
            <person name="Proux-Wera E."/>
            <person name="Oheigeartaigh S.S."/>
            <person name="Byrne K.P."/>
            <person name="Wolfe K.H."/>
        </authorList>
    </citation>
    <scope>NUCLEOTIDE SEQUENCE [LARGE SCALE GENOMIC DNA]</scope>
    <source>
        <strain evidence="14">ATCC 24235 / CBS 4417 / NBRC 1672 / NRRL Y-8282 / UCD 70-5</strain>
    </source>
</reference>
<evidence type="ECO:0000313" key="13">
    <source>
        <dbReference type="EMBL" id="CCE65233.1"/>
    </source>
</evidence>
<dbReference type="EC" id="3.2.1.58" evidence="9"/>
<keyword evidence="3" id="KW-0964">Secreted</keyword>
<dbReference type="FunFam" id="3.20.20.80:FF:000033">
    <property type="entry name" value="Glucan 1,3-beta-glucosidase A"/>
    <property type="match status" value="1"/>
</dbReference>
<dbReference type="SUPFAM" id="SSF51445">
    <property type="entry name" value="(Trans)glycosidases"/>
    <property type="match status" value="1"/>
</dbReference>
<dbReference type="InterPro" id="IPR018087">
    <property type="entry name" value="Glyco_hydro_5_CS"/>
</dbReference>
<dbReference type="PANTHER" id="PTHR31297:SF1">
    <property type="entry name" value="GLUCAN 1,3-BETA-GLUCOSIDASE I_II-RELATED"/>
    <property type="match status" value="1"/>
</dbReference>
<dbReference type="GO" id="GO:0009251">
    <property type="term" value="P:glucan catabolic process"/>
    <property type="evidence" value="ECO:0007669"/>
    <property type="project" value="TreeGrafter"/>
</dbReference>
<dbReference type="HOGENOM" id="CLU_004624_0_1_1"/>
<protein>
    <recommendedName>
        <fullName evidence="9">glucan 1,3-beta-glucosidase</fullName>
        <ecNumber evidence="9">3.2.1.58</ecNumber>
    </recommendedName>
</protein>
<evidence type="ECO:0000256" key="1">
    <source>
        <dbReference type="ARBA" id="ARBA00004613"/>
    </source>
</evidence>
<feature type="chain" id="PRO_5003508699" description="glucan 1,3-beta-glucosidase" evidence="11">
    <location>
        <begin position="23"/>
        <end position="452"/>
    </location>
</feature>
<comment type="catalytic activity">
    <reaction evidence="8">
        <text>Successive hydrolysis of beta-D-glucose units from the non-reducing ends of (1-&gt;3)-beta-D-glucans, releasing alpha-glucose.</text>
        <dbReference type="EC" id="3.2.1.58"/>
    </reaction>
</comment>
<dbReference type="OMA" id="LNEPALY"/>
<keyword evidence="4 11" id="KW-0732">Signal</keyword>
<dbReference type="InterPro" id="IPR017853">
    <property type="entry name" value="GH"/>
</dbReference>
<evidence type="ECO:0000256" key="7">
    <source>
        <dbReference type="ARBA" id="ARBA00023316"/>
    </source>
</evidence>
<organism evidence="13 14">
    <name type="scientific">Tetrapisispora phaffii (strain ATCC 24235 / CBS 4417 / NBRC 1672 / NRRL Y-8282 / UCD 70-5)</name>
    <name type="common">Yeast</name>
    <name type="synonym">Fabospora phaffii</name>
    <dbReference type="NCBI Taxonomy" id="1071381"/>
    <lineage>
        <taxon>Eukaryota</taxon>
        <taxon>Fungi</taxon>
        <taxon>Dikarya</taxon>
        <taxon>Ascomycota</taxon>
        <taxon>Saccharomycotina</taxon>
        <taxon>Saccharomycetes</taxon>
        <taxon>Saccharomycetales</taxon>
        <taxon>Saccharomycetaceae</taxon>
        <taxon>Tetrapisispora</taxon>
    </lineage>
</organism>
<dbReference type="Proteomes" id="UP000005666">
    <property type="component" value="Chromosome 11"/>
</dbReference>
<dbReference type="GO" id="GO:0009986">
    <property type="term" value="C:cell surface"/>
    <property type="evidence" value="ECO:0007669"/>
    <property type="project" value="TreeGrafter"/>
</dbReference>
<dbReference type="RefSeq" id="XP_003687667.1">
    <property type="nucleotide sequence ID" value="XM_003687619.1"/>
</dbReference>
<dbReference type="GO" id="GO:0005619">
    <property type="term" value="C:ascospore wall"/>
    <property type="evidence" value="ECO:0007669"/>
    <property type="project" value="EnsemblFungi"/>
</dbReference>
<gene>
    <name evidence="13" type="primary">TPHA0K00990</name>
    <name evidence="13" type="ordered locus">TPHA_0K00990</name>
</gene>
<dbReference type="OrthoDB" id="62120at2759"/>
<keyword evidence="6 10" id="KW-0326">Glycosidase</keyword>
<dbReference type="GO" id="GO:0005576">
    <property type="term" value="C:extracellular region"/>
    <property type="evidence" value="ECO:0007669"/>
    <property type="project" value="UniProtKB-SubCell"/>
</dbReference>
<evidence type="ECO:0000256" key="10">
    <source>
        <dbReference type="RuleBase" id="RU361153"/>
    </source>
</evidence>
<evidence type="ECO:0000256" key="5">
    <source>
        <dbReference type="ARBA" id="ARBA00022801"/>
    </source>
</evidence>
<evidence type="ECO:0000313" key="14">
    <source>
        <dbReference type="Proteomes" id="UP000005666"/>
    </source>
</evidence>
<feature type="domain" description="Glycoside hydrolase family 5" evidence="12">
    <location>
        <begin position="117"/>
        <end position="308"/>
    </location>
</feature>
<keyword evidence="5 10" id="KW-0378">Hydrolase</keyword>
<evidence type="ECO:0000256" key="6">
    <source>
        <dbReference type="ARBA" id="ARBA00023295"/>
    </source>
</evidence>
<dbReference type="STRING" id="1071381.G8BZA5"/>
<dbReference type="InterPro" id="IPR001547">
    <property type="entry name" value="Glyco_hydro_5"/>
</dbReference>
<dbReference type="Gene3D" id="3.20.20.80">
    <property type="entry name" value="Glycosidases"/>
    <property type="match status" value="1"/>
</dbReference>
<dbReference type="EMBL" id="HE612866">
    <property type="protein sequence ID" value="CCE65233.1"/>
    <property type="molecule type" value="Genomic_DNA"/>
</dbReference>
<dbReference type="InterPro" id="IPR050386">
    <property type="entry name" value="Glycosyl_hydrolase_5"/>
</dbReference>
<comment type="similarity">
    <text evidence="2 10">Belongs to the glycosyl hydrolase 5 (cellulase A) family.</text>
</comment>
<accession>G8BZA5</accession>
<keyword evidence="14" id="KW-1185">Reference proteome</keyword>
<dbReference type="KEGG" id="tpf:TPHA_0K00990"/>
<evidence type="ECO:0000256" key="2">
    <source>
        <dbReference type="ARBA" id="ARBA00005641"/>
    </source>
</evidence>
<dbReference type="eggNOG" id="ENOG502QPYU">
    <property type="taxonomic scope" value="Eukaryota"/>
</dbReference>
<evidence type="ECO:0000256" key="8">
    <source>
        <dbReference type="ARBA" id="ARBA00036824"/>
    </source>
</evidence>
<comment type="subcellular location">
    <subcellularLocation>
        <location evidence="1">Secreted</location>
    </subcellularLocation>
</comment>
<dbReference type="GeneID" id="11531571"/>
<evidence type="ECO:0000256" key="11">
    <source>
        <dbReference type="SAM" id="SignalP"/>
    </source>
</evidence>
<dbReference type="GO" id="GO:0030437">
    <property type="term" value="P:ascospore formation"/>
    <property type="evidence" value="ECO:0007669"/>
    <property type="project" value="EnsemblFungi"/>
</dbReference>
<keyword evidence="7" id="KW-0961">Cell wall biogenesis/degradation</keyword>
<sequence>MTANYLSYLLTFFIIWLDSTIAGYVPGIQENGSNLTNATYDLTIESSYFNYDRPDNGLNGQPIRGVNIGGWLVLEPYITPSIFEKFRSNGYNDDGIPTDEYQLCRILGVEKAKDMLQQHWNTFYTENDFKNIADKGFNLVRIPVGYWAFARLPDDPYVTGLQEQYLDKAIGWAKKHNLKVWVDLHGAAGSQNGFDNSGLRDALRFLDNENLEVTKTALNYIMEKYSQDCYADTVIGIELLNEPLGPVIDMNKLKNEFLLPSYQFMREKLKRNQIIVIHDSFQGYHYWDDFMTMKQNYWGIVIDHHHYQVFSPGEISRSMDEKIRAICGWGHSSLTEKHWTIMGEFSAALTDCTKWLNGVGRGARYDGTFPSNSASFGTCNNNEDVHNWSQERKDNTRKYIEAQLDSFEMKNGWIFWCYKTENSIEWDAEKLIQYGLFPQPLTDRKYQNQCRN</sequence>
<proteinExistence type="inferred from homology"/>
<evidence type="ECO:0000259" key="12">
    <source>
        <dbReference type="Pfam" id="PF00150"/>
    </source>
</evidence>
<feature type="signal peptide" evidence="11">
    <location>
        <begin position="1"/>
        <end position="22"/>
    </location>
</feature>
<dbReference type="PANTHER" id="PTHR31297">
    <property type="entry name" value="GLUCAN ENDO-1,6-BETA-GLUCOSIDASE B"/>
    <property type="match status" value="1"/>
</dbReference>
<dbReference type="GO" id="GO:0071555">
    <property type="term" value="P:cell wall organization"/>
    <property type="evidence" value="ECO:0007669"/>
    <property type="project" value="UniProtKB-KW"/>
</dbReference>
<evidence type="ECO:0000256" key="3">
    <source>
        <dbReference type="ARBA" id="ARBA00022525"/>
    </source>
</evidence>